<dbReference type="RefSeq" id="WP_252916810.1">
    <property type="nucleotide sequence ID" value="NZ_JAAAML010000003.1"/>
</dbReference>
<dbReference type="Proteomes" id="UP001320715">
    <property type="component" value="Unassembled WGS sequence"/>
</dbReference>
<reference evidence="1 2" key="1">
    <citation type="submission" date="2020-01" db="EMBL/GenBank/DDBJ databases">
        <title>Genomes of bacteria type strains.</title>
        <authorList>
            <person name="Chen J."/>
            <person name="Zhu S."/>
            <person name="Yang J."/>
        </authorList>
    </citation>
    <scope>NUCLEOTIDE SEQUENCE [LARGE SCALE GENOMIC DNA]</scope>
    <source>
        <strain evidence="1 2">DSM 16655</strain>
    </source>
</reference>
<accession>A0ABT1CVY3</accession>
<comment type="caution">
    <text evidence="1">The sequence shown here is derived from an EMBL/GenBank/DDBJ whole genome shotgun (WGS) entry which is preliminary data.</text>
</comment>
<dbReference type="Pfam" id="PF03864">
    <property type="entry name" value="Phage_cap_E"/>
    <property type="match status" value="1"/>
</dbReference>
<name>A0ABT1CVY3_9HYPH</name>
<keyword evidence="2" id="KW-1185">Reference proteome</keyword>
<evidence type="ECO:0000313" key="1">
    <source>
        <dbReference type="EMBL" id="MCO6410093.1"/>
    </source>
</evidence>
<sequence length="347" mass="38618">MFDYLYTSTDLTQEVNRLPNEYGLLNALDLFPIETLGSRFVRVDYRNGQIYVLGAKAPGAPGDVGGTNEDEGGVILQIPHFPHLERISVDDVDGLLQVFNGQVEPRSVDRETARKLDLIRRNHSITLEFIRLGALKGLIKDGRGKTLYDLYTVFGITKKEVDFVLGTAGTDIREKCEEVIDHTMTNLKGETSSGVEAVVDSKFFGKLITHPNVEKFWLNAQNSSEHKMLNRESRAGNWGRAFEFGDIIWREYKGGLPVRAANGAISTEKNIADNSGTAYPTGTQSMMRTFEAPVHHMDLVNQAPDADTIYISVEMLKHGKGVELESQTNRLAVNKQPECVVQVKTSN</sequence>
<protein>
    <submittedName>
        <fullName evidence="1">Major capsid protein</fullName>
    </submittedName>
</protein>
<gene>
    <name evidence="1" type="ORF">GTW23_18060</name>
</gene>
<proteinExistence type="predicted"/>
<dbReference type="EMBL" id="JAAAML010000003">
    <property type="protein sequence ID" value="MCO6410093.1"/>
    <property type="molecule type" value="Genomic_DNA"/>
</dbReference>
<organism evidence="1 2">
    <name type="scientific">Hoeflea alexandrii</name>
    <dbReference type="NCBI Taxonomy" id="288436"/>
    <lineage>
        <taxon>Bacteria</taxon>
        <taxon>Pseudomonadati</taxon>
        <taxon>Pseudomonadota</taxon>
        <taxon>Alphaproteobacteria</taxon>
        <taxon>Hyphomicrobiales</taxon>
        <taxon>Rhizobiaceae</taxon>
        <taxon>Hoeflea</taxon>
    </lineage>
</organism>
<evidence type="ECO:0000313" key="2">
    <source>
        <dbReference type="Proteomes" id="UP001320715"/>
    </source>
</evidence>
<dbReference type="InterPro" id="IPR005564">
    <property type="entry name" value="Major_capsid_GpE"/>
</dbReference>